<dbReference type="STRING" id="1391627.SAMN05216464_114123"/>
<dbReference type="RefSeq" id="WP_091153833.1">
    <property type="nucleotide sequence ID" value="NZ_FNAI01000014.1"/>
</dbReference>
<keyword evidence="2" id="KW-1185">Reference proteome</keyword>
<evidence type="ECO:0000313" key="1">
    <source>
        <dbReference type="EMBL" id="SDF22099.1"/>
    </source>
</evidence>
<protein>
    <recommendedName>
        <fullName evidence="3">DUF2750 domain-containing protein</fullName>
    </recommendedName>
</protein>
<dbReference type="Proteomes" id="UP000199072">
    <property type="component" value="Unassembled WGS sequence"/>
</dbReference>
<dbReference type="Pfam" id="PF11042">
    <property type="entry name" value="DUF2750"/>
    <property type="match status" value="1"/>
</dbReference>
<name>A0A1G7JC96_9SPHI</name>
<evidence type="ECO:0008006" key="3">
    <source>
        <dbReference type="Google" id="ProtNLM"/>
    </source>
</evidence>
<dbReference type="OrthoDB" id="2936081at2"/>
<accession>A0A1G7JC96</accession>
<reference evidence="1 2" key="1">
    <citation type="submission" date="2016-10" db="EMBL/GenBank/DDBJ databases">
        <authorList>
            <person name="de Groot N.N."/>
        </authorList>
    </citation>
    <scope>NUCLEOTIDE SEQUENCE [LARGE SCALE GENOMIC DNA]</scope>
    <source>
        <strain evidence="1 2">47C3B</strain>
    </source>
</reference>
<sequence length="151" mass="16834">MTANNMLQDTEAIEGKYTLFIEKTVASKLVWVLKGKNGWANSHAADSEDVVVIPFWSDRALAKVCAKDDWRGYLPVEIPLVEFLESWCVDMAENEMLAGINWDAKMVGKEAEALNVALDMLNRLKAINSAIAFKNYGSIDEFIADISESND</sequence>
<dbReference type="InterPro" id="IPR021284">
    <property type="entry name" value="DUF2750"/>
</dbReference>
<organism evidence="1 2">
    <name type="scientific">Mucilaginibacter pineti</name>
    <dbReference type="NCBI Taxonomy" id="1391627"/>
    <lineage>
        <taxon>Bacteria</taxon>
        <taxon>Pseudomonadati</taxon>
        <taxon>Bacteroidota</taxon>
        <taxon>Sphingobacteriia</taxon>
        <taxon>Sphingobacteriales</taxon>
        <taxon>Sphingobacteriaceae</taxon>
        <taxon>Mucilaginibacter</taxon>
    </lineage>
</organism>
<gene>
    <name evidence="1" type="ORF">SAMN05216464_114123</name>
</gene>
<dbReference type="AlphaFoldDB" id="A0A1G7JC96"/>
<proteinExistence type="predicted"/>
<dbReference type="EMBL" id="FNAI01000014">
    <property type="protein sequence ID" value="SDF22099.1"/>
    <property type="molecule type" value="Genomic_DNA"/>
</dbReference>
<evidence type="ECO:0000313" key="2">
    <source>
        <dbReference type="Proteomes" id="UP000199072"/>
    </source>
</evidence>